<dbReference type="OrthoDB" id="532951at2759"/>
<dbReference type="Proteomes" id="UP000504610">
    <property type="component" value="Chromosome 7"/>
</dbReference>
<evidence type="ECO:0000256" key="2">
    <source>
        <dbReference type="ARBA" id="ARBA00004906"/>
    </source>
</evidence>
<feature type="domain" description="BTB" evidence="3">
    <location>
        <begin position="133"/>
        <end position="208"/>
    </location>
</feature>
<dbReference type="RefSeq" id="XP_056847466.1">
    <property type="nucleotide sequence ID" value="XM_056991486.1"/>
</dbReference>
<dbReference type="Gene3D" id="1.25.40.420">
    <property type="match status" value="1"/>
</dbReference>
<dbReference type="GeneID" id="108815781"/>
<evidence type="ECO:0000259" key="3">
    <source>
        <dbReference type="PROSITE" id="PS50097"/>
    </source>
</evidence>
<sequence length="322" mass="36416">MATQTNKQRFTDGLAKVLEEQWQVDVRLRAGVDNDDGSFISVHKLILASRSEVFKMMLDSDDVKTEAKKMETITLSEMRNEELKAFVEFMYSDGTMLSPKSNQHILVIAMVTQTNQQKFSGGLAKVLEEQWQVDVRLKAGVDNDDVSAISVHKLILVSRSEVFKRMLESAEVKTLAEQVETVALSEMKKEELEAFVEFMYNDGTMLSPKSKQHVRSLYLAADKYEIPHLRDLCRNEIISSLDLSNALDCLELAQIPFDNDLHEAAFLFVKTNIYTIASSEVFKLFVVSNPNLAWDIMKASLSCPSHNFCGVCTSCSNYCNYC</sequence>
<keyword evidence="4" id="KW-1185">Reference proteome</keyword>
<evidence type="ECO:0000313" key="4">
    <source>
        <dbReference type="Proteomes" id="UP000504610"/>
    </source>
</evidence>
<dbReference type="SUPFAM" id="SSF54695">
    <property type="entry name" value="POZ domain"/>
    <property type="match status" value="2"/>
</dbReference>
<dbReference type="AlphaFoldDB" id="A0A9W3C7L2"/>
<dbReference type="PROSITE" id="PS50097">
    <property type="entry name" value="BTB"/>
    <property type="match status" value="2"/>
</dbReference>
<dbReference type="Pfam" id="PF00651">
    <property type="entry name" value="BTB"/>
    <property type="match status" value="2"/>
</dbReference>
<reference evidence="4" key="1">
    <citation type="journal article" date="2019" name="Database">
        <title>The radish genome database (RadishGD): an integrated information resource for radish genomics.</title>
        <authorList>
            <person name="Yu H.J."/>
            <person name="Baek S."/>
            <person name="Lee Y.J."/>
            <person name="Cho A."/>
            <person name="Mun J.H."/>
        </authorList>
    </citation>
    <scope>NUCLEOTIDE SEQUENCE [LARGE SCALE GENOMIC DNA]</scope>
    <source>
        <strain evidence="4">cv. WK10039</strain>
    </source>
</reference>
<dbReference type="PANTHER" id="PTHR47274:SF15">
    <property type="entry name" value="GENOME ASSEMBLY, CHROMOSOME: A05"/>
    <property type="match status" value="1"/>
</dbReference>
<reference evidence="5" key="2">
    <citation type="submission" date="2025-08" db="UniProtKB">
        <authorList>
            <consortium name="RefSeq"/>
        </authorList>
    </citation>
    <scope>IDENTIFICATION</scope>
    <source>
        <tissue evidence="5">Leaf</tissue>
    </source>
</reference>
<dbReference type="InterPro" id="IPR000210">
    <property type="entry name" value="BTB/POZ_dom"/>
</dbReference>
<dbReference type="InterPro" id="IPR044784">
    <property type="entry name" value="At1g01640-like"/>
</dbReference>
<proteinExistence type="predicted"/>
<dbReference type="CDD" id="cd18186">
    <property type="entry name" value="BTB_POZ_ZBTB_KLHL-like"/>
    <property type="match status" value="2"/>
</dbReference>
<organism evidence="4 5">
    <name type="scientific">Raphanus sativus</name>
    <name type="common">Radish</name>
    <name type="synonym">Raphanus raphanistrum var. sativus</name>
    <dbReference type="NCBI Taxonomy" id="3726"/>
    <lineage>
        <taxon>Eukaryota</taxon>
        <taxon>Viridiplantae</taxon>
        <taxon>Streptophyta</taxon>
        <taxon>Embryophyta</taxon>
        <taxon>Tracheophyta</taxon>
        <taxon>Spermatophyta</taxon>
        <taxon>Magnoliopsida</taxon>
        <taxon>eudicotyledons</taxon>
        <taxon>Gunneridae</taxon>
        <taxon>Pentapetalae</taxon>
        <taxon>rosids</taxon>
        <taxon>malvids</taxon>
        <taxon>Brassicales</taxon>
        <taxon>Brassicaceae</taxon>
        <taxon>Brassiceae</taxon>
        <taxon>Raphanus</taxon>
    </lineage>
</organism>
<gene>
    <name evidence="5" type="primary">LOC108815781</name>
</gene>
<dbReference type="PANTHER" id="PTHR47274">
    <property type="entry name" value="BTB/POZ DOMAIN CONTAINING PROTEIN, EXPRESSED-RELATED"/>
    <property type="match status" value="1"/>
</dbReference>
<feature type="domain" description="BTB" evidence="3">
    <location>
        <begin position="24"/>
        <end position="99"/>
    </location>
</feature>
<dbReference type="InterPro" id="IPR011333">
    <property type="entry name" value="SKP1/BTB/POZ_sf"/>
</dbReference>
<dbReference type="KEGG" id="rsz:108815781"/>
<protein>
    <submittedName>
        <fullName evidence="5">BTB/POZ domain-containing protein At5g48510-like</fullName>
    </submittedName>
</protein>
<dbReference type="SMART" id="SM00225">
    <property type="entry name" value="BTB"/>
    <property type="match status" value="2"/>
</dbReference>
<evidence type="ECO:0000256" key="1">
    <source>
        <dbReference type="ARBA" id="ARBA00002668"/>
    </source>
</evidence>
<comment type="pathway">
    <text evidence="2">Protein modification; protein ubiquitination.</text>
</comment>
<accession>A0A9W3C7L2</accession>
<name>A0A9W3C7L2_RAPSA</name>
<evidence type="ECO:0000313" key="5">
    <source>
        <dbReference type="RefSeq" id="XP_056847466.1"/>
    </source>
</evidence>
<dbReference type="Gene3D" id="3.30.710.10">
    <property type="entry name" value="Potassium Channel Kv1.1, Chain A"/>
    <property type="match status" value="2"/>
</dbReference>
<comment type="function">
    <text evidence="1">May act as a substrate-specific adapter of an E3 ubiquitin-protein ligase complex (CUL3-RBX1-BTB) which mediates the ubiquitination and subsequent proteasomal degradation of target proteins.</text>
</comment>